<feature type="compositionally biased region" description="Low complexity" evidence="1">
    <location>
        <begin position="1255"/>
        <end position="1264"/>
    </location>
</feature>
<feature type="compositionally biased region" description="Polar residues" evidence="1">
    <location>
        <begin position="687"/>
        <end position="696"/>
    </location>
</feature>
<feature type="region of interest" description="Disordered" evidence="1">
    <location>
        <begin position="367"/>
        <end position="623"/>
    </location>
</feature>
<feature type="compositionally biased region" description="Polar residues" evidence="1">
    <location>
        <begin position="325"/>
        <end position="344"/>
    </location>
</feature>
<feature type="compositionally biased region" description="Basic and acidic residues" evidence="1">
    <location>
        <begin position="1182"/>
        <end position="1192"/>
    </location>
</feature>
<keyword evidence="3" id="KW-1185">Reference proteome</keyword>
<feature type="region of interest" description="Disordered" evidence="1">
    <location>
        <begin position="308"/>
        <end position="346"/>
    </location>
</feature>
<dbReference type="PANTHER" id="PTHR47008">
    <property type="entry name" value="PROTEIN CORDON-BLEU"/>
    <property type="match status" value="1"/>
</dbReference>
<evidence type="ECO:0000313" key="3">
    <source>
        <dbReference type="Proteomes" id="UP001652640"/>
    </source>
</evidence>
<evidence type="ECO:0000313" key="4">
    <source>
        <dbReference type="RefSeq" id="XP_070328181.1"/>
    </source>
</evidence>
<dbReference type="SMART" id="SM00246">
    <property type="entry name" value="WH2"/>
    <property type="match status" value="3"/>
</dbReference>
<reference evidence="3" key="1">
    <citation type="journal article" date="2022" name="J. Hered.">
        <title>A De Novo Chromosome-Level Genome Assembly of the White-Tailed Deer, Odocoileus Virginianus.</title>
        <authorList>
            <person name="London E.W."/>
            <person name="Roca A.L."/>
            <person name="Novakofski J.E."/>
            <person name="Mateus-Pinilla N.E."/>
        </authorList>
    </citation>
    <scope>NUCLEOTIDE SEQUENCE [LARGE SCALE GENOMIC DNA]</scope>
</reference>
<feature type="compositionally biased region" description="Low complexity" evidence="1">
    <location>
        <begin position="1335"/>
        <end position="1356"/>
    </location>
</feature>
<dbReference type="InterPro" id="IPR003124">
    <property type="entry name" value="WH2_dom"/>
</dbReference>
<feature type="compositionally biased region" description="Polar residues" evidence="1">
    <location>
        <begin position="650"/>
        <end position="664"/>
    </location>
</feature>
<reference evidence="4" key="2">
    <citation type="submission" date="2025-08" db="UniProtKB">
        <authorList>
            <consortium name="RefSeq"/>
        </authorList>
    </citation>
    <scope>IDENTIFICATION</scope>
    <source>
        <tissue evidence="4">Tongue muscle</tissue>
    </source>
</reference>
<feature type="compositionally biased region" description="Basic and acidic residues" evidence="1">
    <location>
        <begin position="1244"/>
        <end position="1253"/>
    </location>
</feature>
<accession>A0ABM4IK41</accession>
<gene>
    <name evidence="4" type="primary">COBL</name>
</gene>
<feature type="compositionally biased region" description="Basic and acidic residues" evidence="1">
    <location>
        <begin position="895"/>
        <end position="917"/>
    </location>
</feature>
<feature type="domain" description="WH2" evidence="2">
    <location>
        <begin position="1359"/>
        <end position="1379"/>
    </location>
</feature>
<feature type="compositionally biased region" description="Pro residues" evidence="1">
    <location>
        <begin position="376"/>
        <end position="385"/>
    </location>
</feature>
<dbReference type="Pfam" id="PF09469">
    <property type="entry name" value="Cobl"/>
    <property type="match status" value="1"/>
</dbReference>
<feature type="region of interest" description="Disordered" evidence="1">
    <location>
        <begin position="639"/>
        <end position="669"/>
    </location>
</feature>
<feature type="region of interest" description="Disordered" evidence="1">
    <location>
        <begin position="51"/>
        <end position="107"/>
    </location>
</feature>
<feature type="compositionally biased region" description="Pro residues" evidence="1">
    <location>
        <begin position="462"/>
        <end position="474"/>
    </location>
</feature>
<dbReference type="Proteomes" id="UP001652640">
    <property type="component" value="Chromosome 1"/>
</dbReference>
<feature type="compositionally biased region" description="Basic and acidic residues" evidence="1">
    <location>
        <begin position="1119"/>
        <end position="1128"/>
    </location>
</feature>
<feature type="compositionally biased region" description="Low complexity" evidence="1">
    <location>
        <begin position="1033"/>
        <end position="1043"/>
    </location>
</feature>
<protein>
    <submittedName>
        <fullName evidence="4">LOW QUALITY PROTEIN: protein cordon-bleu</fullName>
    </submittedName>
</protein>
<sequence length="1383" mass="146369">MPRMQLLPLQDAVLDPGSGINSTSQPPLAWVRTLLTASRVRTFKENTALCSAQQAGCPQSGRRKMKARAPPPPGKPATPNLHSGQRSPRRASPGLPQNQLSRKHSLDGGAVAMTVVLPSGLEKRSVVNGSHAMMDLLVELCLQNHLNPSNHALEIRSSETQQPLNFKPNTLVGTLNVHTVFLKEKVPEAKVKPVPPKVPEKTVRLVVNYLRTQKAVVRVSPDVPLQSLLPVICAKCEVSPEHVVLLADSVAGEELELSKSLSELGIQELYAWDNKRETFRKSSLSNDETDKEKKKFLGFFKVNKRSNSKAEQFGQPGVDSREDASTSTLGRSSDGCLTTPNSPCVNPRSVILGPSLSLGNISGVSVKSDLKKRRAPPPPTLPRTGPPVQDKTSEKMSLGSQMDLQKKKRRAPAPPPPQPPPPSPLVPPRTEGREEGRKGRTGVGRQVPQKPPRGAARGPPQLVLPPPPPYPPPDADAAEPGALRGKAPGEGAAPEASRPRPAPALSLSSGPGDPCSVDGAPPVPPEAEETVSVGSCFASEDTTEDSGVMSSPSDIVSLDSQHDSTKSKDKWGTDQEDCSDQELAGTPEPAPPKSPVWGRSSSEKRHLRNGKAAPASREDEEIFMTGQFQKTLAELDEDLEEMEESYEADTSSLSNSVHGISTTHGDSEAIPVTFIGEVLDDPVDSGMFSNRNNNAGSFDLGSTADSKAQLPPCQAECPQQHRQRWAAGPSSPPPSQEPEKEGSALTNTWQEVDPSKMEPKASSASALHTHHLNGKEEGRVPGPAHSGRTPAPGRVTPQLGKEKASDGKSNISTLPPWHQRGQLPVGSYGLKYGLTTYKIVPPKSEMKCYDRGASLSMGAIKIDELGNLVSPHVNAGRTVVPSSPTLEAETPPIGKVKEFWRSNSIEKHSGRPTEGPKRTPTPTTPTNPQPQESRLRGEPTSPDPQVTLPGPQPPNSEDGSALGEGRSRPPPAAARPLQVPAASTAEVPFLKPQRRTSSQYMASAIAKRIGAPKVHSDVGRGQDNAQRTCEGTAPEPVVAPPVVKDGTTPSPNPGTGIRREGEESAAGPHPGWQVSSPCGKLSAQDYPPGIHGNPRASLVRAAQRDQAPVGQSCGLSGERSTRTHRTDSASDPQCKSDGLSPSRPRSGGGQTSGSTVVNGSRWAATHSEPACSPRVSDTNGRAGREPPPREEEPSLLSTGVLAADGTLPASIFGPKKRFRPVVQRPAPKDTSLHSALMEAIHSAGGKDRLRKTPEPSSKGGPKKPSYTEADCERSALLAAIRGHSGTCSLRKVTSSASEELQSLRDAALSAQGPDSSRVEDLGVQSQLPPPPPAPAAQAPTSSRSASRSSSGPVSSPVDARQALMDAIRSGTGAARLRKVPLLV</sequence>
<name>A0ABM4IK41_ODOVR</name>
<dbReference type="Gene3D" id="3.10.20.90">
    <property type="entry name" value="Phosphatidylinositol 3-kinase Catalytic Subunit, Chain A, domain 1"/>
    <property type="match status" value="1"/>
</dbReference>
<dbReference type="InterPro" id="IPR039895">
    <property type="entry name" value="COBL-like"/>
</dbReference>
<proteinExistence type="predicted"/>
<dbReference type="CDD" id="cd21799">
    <property type="entry name" value="WH2_Wa_Cobl"/>
    <property type="match status" value="1"/>
</dbReference>
<dbReference type="RefSeq" id="XP_070328181.1">
    <property type="nucleotide sequence ID" value="XM_070472080.1"/>
</dbReference>
<feature type="compositionally biased region" description="Pro residues" evidence="1">
    <location>
        <begin position="412"/>
        <end position="427"/>
    </location>
</feature>
<dbReference type="GeneID" id="110145558"/>
<feature type="domain" description="WH2" evidence="2">
    <location>
        <begin position="1232"/>
        <end position="1252"/>
    </location>
</feature>
<dbReference type="Pfam" id="PF02205">
    <property type="entry name" value="WH2"/>
    <property type="match status" value="3"/>
</dbReference>
<feature type="domain" description="WH2" evidence="2">
    <location>
        <begin position="1272"/>
        <end position="1292"/>
    </location>
</feature>
<feature type="region of interest" description="Disordered" evidence="1">
    <location>
        <begin position="1304"/>
        <end position="1362"/>
    </location>
</feature>
<dbReference type="PANTHER" id="PTHR47008:SF1">
    <property type="entry name" value="PROTEIN CORDON-BLEU"/>
    <property type="match status" value="1"/>
</dbReference>
<feature type="compositionally biased region" description="Basic and acidic residues" evidence="1">
    <location>
        <begin position="560"/>
        <end position="573"/>
    </location>
</feature>
<dbReference type="PROSITE" id="PS51082">
    <property type="entry name" value="WH2"/>
    <property type="match status" value="3"/>
</dbReference>
<feature type="region of interest" description="Disordered" evidence="1">
    <location>
        <begin position="877"/>
        <end position="1269"/>
    </location>
</feature>
<evidence type="ECO:0000259" key="2">
    <source>
        <dbReference type="PROSITE" id="PS51082"/>
    </source>
</evidence>
<feature type="region of interest" description="Disordered" evidence="1">
    <location>
        <begin position="681"/>
        <end position="824"/>
    </location>
</feature>
<dbReference type="CDD" id="cd21800">
    <property type="entry name" value="WH2_Wb_Cobl"/>
    <property type="match status" value="1"/>
</dbReference>
<dbReference type="InterPro" id="IPR019025">
    <property type="entry name" value="Cordon-bleu_ubiquitin_domain"/>
</dbReference>
<organism evidence="3 4">
    <name type="scientific">Odocoileus virginianus</name>
    <name type="common">White-tailed deer</name>
    <dbReference type="NCBI Taxonomy" id="9874"/>
    <lineage>
        <taxon>Eukaryota</taxon>
        <taxon>Metazoa</taxon>
        <taxon>Chordata</taxon>
        <taxon>Craniata</taxon>
        <taxon>Vertebrata</taxon>
        <taxon>Euteleostomi</taxon>
        <taxon>Mammalia</taxon>
        <taxon>Eutheria</taxon>
        <taxon>Laurasiatheria</taxon>
        <taxon>Artiodactyla</taxon>
        <taxon>Ruminantia</taxon>
        <taxon>Pecora</taxon>
        <taxon>Cervidae</taxon>
        <taxon>Odocoileinae</taxon>
        <taxon>Odocoileus</taxon>
    </lineage>
</organism>
<evidence type="ECO:0000256" key="1">
    <source>
        <dbReference type="SAM" id="MobiDB-lite"/>
    </source>
</evidence>
<dbReference type="CDD" id="cd21801">
    <property type="entry name" value="WH2_Wc_Cobl"/>
    <property type="match status" value="1"/>
</dbReference>